<name>A0A7Y0WS11_9GAMM</name>
<proteinExistence type="predicted"/>
<dbReference type="AlphaFoldDB" id="A0A7Y0WS11"/>
<sequence>MNNYNAYITRDTAGGASLSHFPGRILNVDEPDVFALDIIDAPNLEVIHLKRLKSHKRPHLVLSNLPKLQQVILPSGHPGAIVHFNSEKAPIPFVIAGMVSEIDAAWENTQLRMEATPHHHHWTRVICSGPGDSIPEPAGNGLVILNGTMPKDSDQLTLGADNDWLLTNIAGLRHAQINTRGKAVLQQIPDLRTVNSSGHGLTLEVSQAPMLKRVSGVGDRFTLHQKKQNERELTIADQWQHARIHSSRLQALSFPNGSSLALHHCNALQRVDFPLGMDVECFGALPAPLMRSARFYFDESSLNASLDRFRNGDASQLAGILSILANAHEREQVVLSLQKLHELCELGVAPDLIWTSRRELATRHRDNRGKNKRANRPFNEAAMVKADLYWHWKFPEDLAPQGWEADLRIWQYCHPAVPAAAEYSEIIACTCCDEQALNTLIRLAGTASDESDIYALTLRCMEEYLLKDEDFLLNRNRSQNRDPTMRLVKLLIGGRAGNEAQRTVIAFLCEILPLATLVKSIPPVVHLCPGVFRSQLMALARRPEGWFRARMESLAFYKRGRKLDEYRKQLMHIALAPCTSEEEEEDEPSIEAGTNYTLFQGEA</sequence>
<evidence type="ECO:0000313" key="3">
    <source>
        <dbReference type="Proteomes" id="UP000567186"/>
    </source>
</evidence>
<feature type="compositionally biased region" description="Acidic residues" evidence="1">
    <location>
        <begin position="580"/>
        <end position="589"/>
    </location>
</feature>
<keyword evidence="3" id="KW-1185">Reference proteome</keyword>
<accession>A0A7Y0WS11</accession>
<evidence type="ECO:0000313" key="2">
    <source>
        <dbReference type="EMBL" id="NMT63459.1"/>
    </source>
</evidence>
<feature type="compositionally biased region" description="Polar residues" evidence="1">
    <location>
        <begin position="592"/>
        <end position="603"/>
    </location>
</feature>
<dbReference type="Proteomes" id="UP000567186">
    <property type="component" value="Unassembled WGS sequence"/>
</dbReference>
<dbReference type="RefSeq" id="WP_135955878.1">
    <property type="nucleotide sequence ID" value="NZ_JABCKY010000001.1"/>
</dbReference>
<protein>
    <submittedName>
        <fullName evidence="2">Uncharacterized protein</fullName>
    </submittedName>
</protein>
<dbReference type="OrthoDB" id="6160215at2"/>
<reference evidence="2 3" key="1">
    <citation type="submission" date="2020-04" db="EMBL/GenBank/DDBJ databases">
        <title>Marinobacter oceani sp. nov., isolated from marine solar saltern.</title>
        <authorList>
            <person name="Chen X.-Y."/>
        </authorList>
    </citation>
    <scope>NUCLEOTIDE SEQUENCE [LARGE SCALE GENOMIC DNA]</scope>
    <source>
        <strain evidence="2 3">W62</strain>
    </source>
</reference>
<gene>
    <name evidence="2" type="ORF">HIU99_07580</name>
</gene>
<dbReference type="EMBL" id="JABCKY010000001">
    <property type="protein sequence ID" value="NMT63459.1"/>
    <property type="molecule type" value="Genomic_DNA"/>
</dbReference>
<evidence type="ECO:0000256" key="1">
    <source>
        <dbReference type="SAM" id="MobiDB-lite"/>
    </source>
</evidence>
<comment type="caution">
    <text evidence="2">The sequence shown here is derived from an EMBL/GenBank/DDBJ whole genome shotgun (WGS) entry which is preliminary data.</text>
</comment>
<feature type="region of interest" description="Disordered" evidence="1">
    <location>
        <begin position="578"/>
        <end position="603"/>
    </location>
</feature>
<organism evidence="2 3">
    <name type="scientific">Marinobacter orientalis</name>
    <dbReference type="NCBI Taxonomy" id="1928859"/>
    <lineage>
        <taxon>Bacteria</taxon>
        <taxon>Pseudomonadati</taxon>
        <taxon>Pseudomonadota</taxon>
        <taxon>Gammaproteobacteria</taxon>
        <taxon>Pseudomonadales</taxon>
        <taxon>Marinobacteraceae</taxon>
        <taxon>Marinobacter</taxon>
    </lineage>
</organism>